<dbReference type="RefSeq" id="WP_146178494.1">
    <property type="nucleotide sequence ID" value="NZ_PVNG01000021.1"/>
</dbReference>
<comment type="catalytic activity">
    <reaction evidence="1">
        <text>ATP + protein L-histidine = ADP + protein N-phospho-L-histidine.</text>
        <dbReference type="EC" id="2.7.13.3"/>
    </reaction>
</comment>
<dbReference type="EC" id="2.7.13.3" evidence="2"/>
<sequence>MITTDFAVATLLGAVLALSVVLGAVVALAVRARAPRTPAPAPARPSERTSGTGPDTGPDTGPVKAVQAPVKTGGQQAERAALQKSLQEARRQAETNRQWYAAAIEESGHLLQRLQAVADEQARGYAGVSVPALLHPGFKDSLLAKHHQSAIDLLGETIRATRDDIDRSARTGVRGMADEVQMYLARLQMKIDEAFQDFPTQTPFHQTLVDLDALTTWSLHAVQRLRVLTGSWPGMQRADCTLREIVEGARGRISAYNRVDHTYLPDVGEQYVEGRVVEPITIALTELLSNAATYSSDRVSVYVTAVPAGLRIVVEDAGYGMNAFQLAEAERRLSARADLDVAGLADERKLGFAVIGRLAHDYGFRVDVSAPSGSGGVKAVCLIPSSVINPAPAGQRPAAGERRGDETPTAPQPPALATAVPAPAPVMATTPQGLPKRERRQEPATPRPAVATQEALTDTRSPEEAAAGLETLRRAFTTGLTAEAADPEGNAQA</sequence>
<dbReference type="SUPFAM" id="SSF55874">
    <property type="entry name" value="ATPase domain of HSP90 chaperone/DNA topoisomerase II/histidine kinase"/>
    <property type="match status" value="1"/>
</dbReference>
<evidence type="ECO:0000313" key="8">
    <source>
        <dbReference type="Proteomes" id="UP000238312"/>
    </source>
</evidence>
<proteinExistence type="predicted"/>
<dbReference type="Gene3D" id="3.30.565.10">
    <property type="entry name" value="Histidine kinase-like ATPase, C-terminal domain"/>
    <property type="match status" value="1"/>
</dbReference>
<accession>A0A2T0MMS7</accession>
<feature type="region of interest" description="Disordered" evidence="6">
    <location>
        <begin position="390"/>
        <end position="493"/>
    </location>
</feature>
<dbReference type="InterPro" id="IPR036890">
    <property type="entry name" value="HATPase_C_sf"/>
</dbReference>
<feature type="region of interest" description="Disordered" evidence="6">
    <location>
        <begin position="34"/>
        <end position="74"/>
    </location>
</feature>
<evidence type="ECO:0000256" key="1">
    <source>
        <dbReference type="ARBA" id="ARBA00000085"/>
    </source>
</evidence>
<evidence type="ECO:0000256" key="2">
    <source>
        <dbReference type="ARBA" id="ARBA00012438"/>
    </source>
</evidence>
<dbReference type="AlphaFoldDB" id="A0A2T0MMS7"/>
<dbReference type="GO" id="GO:0000160">
    <property type="term" value="P:phosphorelay signal transduction system"/>
    <property type="evidence" value="ECO:0007669"/>
    <property type="project" value="TreeGrafter"/>
</dbReference>
<reference evidence="7 8" key="1">
    <citation type="submission" date="2018-03" db="EMBL/GenBank/DDBJ databases">
        <title>Genomic Encyclopedia of Type Strains, Phase III (KMG-III): the genomes of soil and plant-associated and newly described type strains.</title>
        <authorList>
            <person name="Whitman W."/>
        </authorList>
    </citation>
    <scope>NUCLEOTIDE SEQUENCE [LARGE SCALE GENOMIC DNA]</scope>
    <source>
        <strain evidence="7 8">CGMCC 4.7104</strain>
    </source>
</reference>
<comment type="caution">
    <text evidence="7">The sequence shown here is derived from an EMBL/GenBank/DDBJ whole genome shotgun (WGS) entry which is preliminary data.</text>
</comment>
<feature type="compositionally biased region" description="Low complexity" evidence="6">
    <location>
        <begin position="415"/>
        <end position="432"/>
    </location>
</feature>
<dbReference type="OrthoDB" id="3529403at2"/>
<dbReference type="PANTHER" id="PTHR45436">
    <property type="entry name" value="SENSOR HISTIDINE KINASE YKOH"/>
    <property type="match status" value="1"/>
</dbReference>
<organism evidence="7 8">
    <name type="scientific">Nonomuraea fuscirosea</name>
    <dbReference type="NCBI Taxonomy" id="1291556"/>
    <lineage>
        <taxon>Bacteria</taxon>
        <taxon>Bacillati</taxon>
        <taxon>Actinomycetota</taxon>
        <taxon>Actinomycetes</taxon>
        <taxon>Streptosporangiales</taxon>
        <taxon>Streptosporangiaceae</taxon>
        <taxon>Nonomuraea</taxon>
    </lineage>
</organism>
<evidence type="ECO:0000256" key="5">
    <source>
        <dbReference type="ARBA" id="ARBA00022777"/>
    </source>
</evidence>
<evidence type="ECO:0000256" key="3">
    <source>
        <dbReference type="ARBA" id="ARBA00022553"/>
    </source>
</evidence>
<evidence type="ECO:0000256" key="6">
    <source>
        <dbReference type="SAM" id="MobiDB-lite"/>
    </source>
</evidence>
<keyword evidence="8" id="KW-1185">Reference proteome</keyword>
<dbReference type="GO" id="GO:0005886">
    <property type="term" value="C:plasma membrane"/>
    <property type="evidence" value="ECO:0007669"/>
    <property type="project" value="TreeGrafter"/>
</dbReference>
<dbReference type="EMBL" id="PVNG01000021">
    <property type="protein sequence ID" value="PRX59154.1"/>
    <property type="molecule type" value="Genomic_DNA"/>
</dbReference>
<keyword evidence="5" id="KW-0418">Kinase</keyword>
<evidence type="ECO:0000256" key="4">
    <source>
        <dbReference type="ARBA" id="ARBA00022679"/>
    </source>
</evidence>
<dbReference type="GO" id="GO:0004673">
    <property type="term" value="F:protein histidine kinase activity"/>
    <property type="evidence" value="ECO:0007669"/>
    <property type="project" value="UniProtKB-EC"/>
</dbReference>
<feature type="compositionally biased region" description="Low complexity" evidence="6">
    <location>
        <begin position="51"/>
        <end position="62"/>
    </location>
</feature>
<keyword evidence="3" id="KW-0597">Phosphoprotein</keyword>
<dbReference type="PANTHER" id="PTHR45436:SF5">
    <property type="entry name" value="SENSOR HISTIDINE KINASE TRCS"/>
    <property type="match status" value="1"/>
</dbReference>
<protein>
    <recommendedName>
        <fullName evidence="2">histidine kinase</fullName>
        <ecNumber evidence="2">2.7.13.3</ecNumber>
    </recommendedName>
</protein>
<name>A0A2T0MMS7_9ACTN</name>
<dbReference type="Proteomes" id="UP000238312">
    <property type="component" value="Unassembled WGS sequence"/>
</dbReference>
<keyword evidence="4" id="KW-0808">Transferase</keyword>
<evidence type="ECO:0000313" key="7">
    <source>
        <dbReference type="EMBL" id="PRX59154.1"/>
    </source>
</evidence>
<gene>
    <name evidence="7" type="ORF">B0I32_121258</name>
</gene>
<dbReference type="InterPro" id="IPR050428">
    <property type="entry name" value="TCS_sensor_his_kinase"/>
</dbReference>